<dbReference type="OrthoDB" id="70281at2"/>
<organism evidence="2 3">
    <name type="scientific">Streptomyces hoynatensis</name>
    <dbReference type="NCBI Taxonomy" id="1141874"/>
    <lineage>
        <taxon>Bacteria</taxon>
        <taxon>Bacillati</taxon>
        <taxon>Actinomycetota</taxon>
        <taxon>Actinomycetes</taxon>
        <taxon>Kitasatosporales</taxon>
        <taxon>Streptomycetaceae</taxon>
        <taxon>Streptomyces</taxon>
    </lineage>
</organism>
<name>A0A3A9ZBV7_9ACTN</name>
<dbReference type="InterPro" id="IPR016181">
    <property type="entry name" value="Acyl_CoA_acyltransferase"/>
</dbReference>
<evidence type="ECO:0000313" key="3">
    <source>
        <dbReference type="Proteomes" id="UP000272474"/>
    </source>
</evidence>
<dbReference type="Gene3D" id="3.40.630.30">
    <property type="match status" value="1"/>
</dbReference>
<dbReference type="GO" id="GO:0016747">
    <property type="term" value="F:acyltransferase activity, transferring groups other than amino-acyl groups"/>
    <property type="evidence" value="ECO:0007669"/>
    <property type="project" value="InterPro"/>
</dbReference>
<sequence>MSRMHTAHTAELDAATRRAARALLEDAFAGDFTAHDWEHALGGTHALLWEGAELIGHAALVQRRLLHGGRALRTGYVEAVAVRADRRRRGHGAALMGALERLIRGAYELGALSAAEGAGEFYAARGWRRWGGPTFALTPLGIARTQEDDGGIYVYPEAGGPPRLDTSGELVCDWRDGEVW</sequence>
<dbReference type="Proteomes" id="UP000272474">
    <property type="component" value="Unassembled WGS sequence"/>
</dbReference>
<dbReference type="InterPro" id="IPR000182">
    <property type="entry name" value="GNAT_dom"/>
</dbReference>
<gene>
    <name evidence="2" type="ORF">D7294_04485</name>
</gene>
<dbReference type="SUPFAM" id="SSF55729">
    <property type="entry name" value="Acyl-CoA N-acyltransferases (Nat)"/>
    <property type="match status" value="1"/>
</dbReference>
<protein>
    <submittedName>
        <fullName evidence="2">GNAT family N-acetyltransferase</fullName>
    </submittedName>
</protein>
<dbReference type="EMBL" id="RBAL01000002">
    <property type="protein sequence ID" value="RKN45723.1"/>
    <property type="molecule type" value="Genomic_DNA"/>
</dbReference>
<dbReference type="RefSeq" id="WP_120675713.1">
    <property type="nucleotide sequence ID" value="NZ_RBAL01000002.1"/>
</dbReference>
<proteinExistence type="predicted"/>
<dbReference type="Pfam" id="PF13527">
    <property type="entry name" value="Acetyltransf_9"/>
    <property type="match status" value="1"/>
</dbReference>
<keyword evidence="2" id="KW-0808">Transferase</keyword>
<dbReference type="AlphaFoldDB" id="A0A3A9ZBV7"/>
<feature type="domain" description="N-acetyltransferase" evidence="1">
    <location>
        <begin position="7"/>
        <end position="147"/>
    </location>
</feature>
<reference evidence="2 3" key="1">
    <citation type="journal article" date="2014" name="Int. J. Syst. Evol. Microbiol.">
        <title>Streptomyces hoynatensis sp. nov., isolated from deep marine sediment.</title>
        <authorList>
            <person name="Veyisoglu A."/>
            <person name="Sahin N."/>
        </authorList>
    </citation>
    <scope>NUCLEOTIDE SEQUENCE [LARGE SCALE GENOMIC DNA]</scope>
    <source>
        <strain evidence="2 3">KCTC 29097</strain>
    </source>
</reference>
<keyword evidence="3" id="KW-1185">Reference proteome</keyword>
<comment type="caution">
    <text evidence="2">The sequence shown here is derived from an EMBL/GenBank/DDBJ whole genome shotgun (WGS) entry which is preliminary data.</text>
</comment>
<accession>A0A3A9ZBV7</accession>
<evidence type="ECO:0000313" key="2">
    <source>
        <dbReference type="EMBL" id="RKN45723.1"/>
    </source>
</evidence>
<evidence type="ECO:0000259" key="1">
    <source>
        <dbReference type="PROSITE" id="PS51186"/>
    </source>
</evidence>
<dbReference type="PROSITE" id="PS51186">
    <property type="entry name" value="GNAT"/>
    <property type="match status" value="1"/>
</dbReference>